<evidence type="ECO:0000256" key="1">
    <source>
        <dbReference type="ARBA" id="ARBA00022723"/>
    </source>
</evidence>
<dbReference type="Pfam" id="PF00403">
    <property type="entry name" value="HMA"/>
    <property type="match status" value="1"/>
</dbReference>
<dbReference type="PANTHER" id="PTHR46594">
    <property type="entry name" value="P-TYPE CATION-TRANSPORTING ATPASE"/>
    <property type="match status" value="1"/>
</dbReference>
<proteinExistence type="predicted"/>
<dbReference type="PROSITE" id="PS50846">
    <property type="entry name" value="HMA_2"/>
    <property type="match status" value="1"/>
</dbReference>
<name>A0ABN6MXL9_9BACT</name>
<keyword evidence="5" id="KW-1185">Reference proteome</keyword>
<gene>
    <name evidence="4" type="ORF">AMOR_35330</name>
</gene>
<reference evidence="5" key="1">
    <citation type="journal article" date="2022" name="Int. J. Syst. Evol. Microbiol.">
        <title>Anaeromyxobacter oryzae sp. nov., Anaeromyxobacter diazotrophicus sp. nov. and Anaeromyxobacter paludicola sp. nov., isolated from paddy soils.</title>
        <authorList>
            <person name="Itoh H."/>
            <person name="Xu Z."/>
            <person name="Mise K."/>
            <person name="Masuda Y."/>
            <person name="Ushijima N."/>
            <person name="Hayakawa C."/>
            <person name="Shiratori Y."/>
            <person name="Senoo K."/>
        </authorList>
    </citation>
    <scope>NUCLEOTIDE SEQUENCE [LARGE SCALE GENOMIC DNA]</scope>
    <source>
        <strain evidence="5">Red232</strain>
    </source>
</reference>
<dbReference type="SUPFAM" id="SSF55008">
    <property type="entry name" value="HMA, heavy metal-associated domain"/>
    <property type="match status" value="1"/>
</dbReference>
<dbReference type="InterPro" id="IPR036163">
    <property type="entry name" value="HMA_dom_sf"/>
</dbReference>
<organism evidence="4 5">
    <name type="scientific">Anaeromyxobacter oryzae</name>
    <dbReference type="NCBI Taxonomy" id="2918170"/>
    <lineage>
        <taxon>Bacteria</taxon>
        <taxon>Pseudomonadati</taxon>
        <taxon>Myxococcota</taxon>
        <taxon>Myxococcia</taxon>
        <taxon>Myxococcales</taxon>
        <taxon>Cystobacterineae</taxon>
        <taxon>Anaeromyxobacteraceae</taxon>
        <taxon>Anaeromyxobacter</taxon>
    </lineage>
</organism>
<evidence type="ECO:0000259" key="3">
    <source>
        <dbReference type="PROSITE" id="PS50846"/>
    </source>
</evidence>
<dbReference type="Proteomes" id="UP001162891">
    <property type="component" value="Chromosome"/>
</dbReference>
<sequence length="105" mass="10501">MRTFVAAAVAALFLSVPVLAAAGEAPAAARADAKVVIPVSGMHCGGCAANIDKAVTALQGVKSADTDIDKAQTVVTYDASKVEVAAIVKAIEKAGYKPGTPKTSM</sequence>
<evidence type="ECO:0000313" key="4">
    <source>
        <dbReference type="EMBL" id="BDG04537.1"/>
    </source>
</evidence>
<accession>A0ABN6MXL9</accession>
<feature type="signal peptide" evidence="2">
    <location>
        <begin position="1"/>
        <end position="20"/>
    </location>
</feature>
<dbReference type="EMBL" id="AP025591">
    <property type="protein sequence ID" value="BDG04537.1"/>
    <property type="molecule type" value="Genomic_DNA"/>
</dbReference>
<evidence type="ECO:0000256" key="2">
    <source>
        <dbReference type="SAM" id="SignalP"/>
    </source>
</evidence>
<keyword evidence="2" id="KW-0732">Signal</keyword>
<dbReference type="PANTHER" id="PTHR46594:SF4">
    <property type="entry name" value="P-TYPE CATION-TRANSPORTING ATPASE"/>
    <property type="match status" value="1"/>
</dbReference>
<evidence type="ECO:0000313" key="5">
    <source>
        <dbReference type="Proteomes" id="UP001162891"/>
    </source>
</evidence>
<dbReference type="InterPro" id="IPR006121">
    <property type="entry name" value="HMA_dom"/>
</dbReference>
<feature type="domain" description="HMA" evidence="3">
    <location>
        <begin position="33"/>
        <end position="99"/>
    </location>
</feature>
<dbReference type="CDD" id="cd00371">
    <property type="entry name" value="HMA"/>
    <property type="match status" value="1"/>
</dbReference>
<keyword evidence="1" id="KW-0479">Metal-binding</keyword>
<dbReference type="RefSeq" id="WP_248352944.1">
    <property type="nucleotide sequence ID" value="NZ_AP025591.1"/>
</dbReference>
<protein>
    <recommendedName>
        <fullName evidence="3">HMA domain-containing protein</fullName>
    </recommendedName>
</protein>
<dbReference type="Gene3D" id="3.30.70.100">
    <property type="match status" value="1"/>
</dbReference>
<feature type="chain" id="PRO_5046375641" description="HMA domain-containing protein" evidence="2">
    <location>
        <begin position="21"/>
        <end position="105"/>
    </location>
</feature>